<accession>A0ABY7DE83</accession>
<dbReference type="EMBL" id="CP111013">
    <property type="protein sequence ID" value="WAQ95321.1"/>
    <property type="molecule type" value="Genomic_DNA"/>
</dbReference>
<evidence type="ECO:0000313" key="1">
    <source>
        <dbReference type="EMBL" id="WAQ95321.1"/>
    </source>
</evidence>
<organism evidence="1 2">
    <name type="scientific">Mya arenaria</name>
    <name type="common">Soft-shell clam</name>
    <dbReference type="NCBI Taxonomy" id="6604"/>
    <lineage>
        <taxon>Eukaryota</taxon>
        <taxon>Metazoa</taxon>
        <taxon>Spiralia</taxon>
        <taxon>Lophotrochozoa</taxon>
        <taxon>Mollusca</taxon>
        <taxon>Bivalvia</taxon>
        <taxon>Autobranchia</taxon>
        <taxon>Heteroconchia</taxon>
        <taxon>Euheterodonta</taxon>
        <taxon>Imparidentia</taxon>
        <taxon>Neoheterodontei</taxon>
        <taxon>Myida</taxon>
        <taxon>Myoidea</taxon>
        <taxon>Myidae</taxon>
        <taxon>Mya</taxon>
    </lineage>
</organism>
<evidence type="ECO:0000313" key="2">
    <source>
        <dbReference type="Proteomes" id="UP001164746"/>
    </source>
</evidence>
<proteinExistence type="predicted"/>
<name>A0ABY7DE83_MYAAR</name>
<keyword evidence="2" id="KW-1185">Reference proteome</keyword>
<sequence length="137" mass="15575">MSRADALRTFKNAYRVVDNALENLQENGDVDMDLLEAIVQTQMVMQIYRAERVDPLVHVHVLSGFKPNSYVDVYVSHLLQLQWPVCGQPFPGASSSGTSSQSWLLFLPIIMLQLALLDPTQFPRGMSLMQRKEMLCY</sequence>
<dbReference type="Proteomes" id="UP001164746">
    <property type="component" value="Chromosome 2"/>
</dbReference>
<reference evidence="1" key="1">
    <citation type="submission" date="2022-11" db="EMBL/GenBank/DDBJ databases">
        <title>Centuries of genome instability and evolution in soft-shell clam transmissible cancer (bioRxiv).</title>
        <authorList>
            <person name="Hart S.F.M."/>
            <person name="Yonemitsu M.A."/>
            <person name="Giersch R.M."/>
            <person name="Beal B.F."/>
            <person name="Arriagada G."/>
            <person name="Davis B.W."/>
            <person name="Ostrander E.A."/>
            <person name="Goff S.P."/>
            <person name="Metzger M.J."/>
        </authorList>
    </citation>
    <scope>NUCLEOTIDE SEQUENCE</scope>
    <source>
        <strain evidence="1">MELC-2E11</strain>
        <tissue evidence="1">Siphon/mantle</tissue>
    </source>
</reference>
<gene>
    <name evidence="1" type="ORF">MAR_028011</name>
</gene>
<protein>
    <submittedName>
        <fullName evidence="1">Uncharacterized protein</fullName>
    </submittedName>
</protein>